<dbReference type="InterPro" id="IPR001647">
    <property type="entry name" value="HTH_TetR"/>
</dbReference>
<dbReference type="GO" id="GO:0003700">
    <property type="term" value="F:DNA-binding transcription factor activity"/>
    <property type="evidence" value="ECO:0007669"/>
    <property type="project" value="TreeGrafter"/>
</dbReference>
<dbReference type="PANTHER" id="PTHR30055">
    <property type="entry name" value="HTH-TYPE TRANSCRIPTIONAL REGULATOR RUTR"/>
    <property type="match status" value="1"/>
</dbReference>
<dbReference type="InterPro" id="IPR025996">
    <property type="entry name" value="MT1864/Rv1816-like_C"/>
</dbReference>
<proteinExistence type="predicted"/>
<evidence type="ECO:0000259" key="6">
    <source>
        <dbReference type="PROSITE" id="PS50977"/>
    </source>
</evidence>
<evidence type="ECO:0000256" key="4">
    <source>
        <dbReference type="PROSITE-ProRule" id="PRU00335"/>
    </source>
</evidence>
<name>A0AA46NXK1_9NOCA</name>
<keyword evidence="1" id="KW-0805">Transcription regulation</keyword>
<dbReference type="AlphaFoldDB" id="A0AA46NXK1"/>
<evidence type="ECO:0000313" key="7">
    <source>
        <dbReference type="EMBL" id="UYF96089.1"/>
    </source>
</evidence>
<dbReference type="InterPro" id="IPR009057">
    <property type="entry name" value="Homeodomain-like_sf"/>
</dbReference>
<dbReference type="GeneID" id="83620792"/>
<dbReference type="Pfam" id="PF00440">
    <property type="entry name" value="TetR_N"/>
    <property type="match status" value="1"/>
</dbReference>
<feature type="DNA-binding region" description="H-T-H motif" evidence="4">
    <location>
        <begin position="26"/>
        <end position="45"/>
    </location>
</feature>
<dbReference type="InterPro" id="IPR050109">
    <property type="entry name" value="HTH-type_TetR-like_transc_reg"/>
</dbReference>
<sequence length="212" mass="23047">MTDTLDERLLRAALELLREQPAERLSLRRVAQHLDVSHQAPYVHFGNKRRFLAAVAGTGLQGAAAEAAAAVEAAGSDPRCRLHALTDAYLRFVRERPHVHDLAYGPTVDKADHPRLQQAAADYWRLLRGTVAACQPEGVEEAEVLRRCAATWGTVYGIARLTTLHQIPASVPGDRDGLLHEAVDVLHRGWQAGDSAGIPGQDPSSPSPPGRR</sequence>
<evidence type="ECO:0000256" key="2">
    <source>
        <dbReference type="ARBA" id="ARBA00023125"/>
    </source>
</evidence>
<dbReference type="Gene3D" id="1.10.357.10">
    <property type="entry name" value="Tetracycline Repressor, domain 2"/>
    <property type="match status" value="1"/>
</dbReference>
<organism evidence="7 8">
    <name type="scientific">Rhodococcus aetherivorans</name>
    <dbReference type="NCBI Taxonomy" id="191292"/>
    <lineage>
        <taxon>Bacteria</taxon>
        <taxon>Bacillati</taxon>
        <taxon>Actinomycetota</taxon>
        <taxon>Actinomycetes</taxon>
        <taxon>Mycobacteriales</taxon>
        <taxon>Nocardiaceae</taxon>
        <taxon>Rhodococcus</taxon>
    </lineage>
</organism>
<evidence type="ECO:0000256" key="3">
    <source>
        <dbReference type="ARBA" id="ARBA00023163"/>
    </source>
</evidence>
<dbReference type="InterPro" id="IPR036271">
    <property type="entry name" value="Tet_transcr_reg_TetR-rel_C_sf"/>
</dbReference>
<evidence type="ECO:0000256" key="1">
    <source>
        <dbReference type="ARBA" id="ARBA00023015"/>
    </source>
</evidence>
<dbReference type="EMBL" id="CP106982">
    <property type="protein sequence ID" value="UYF96089.1"/>
    <property type="molecule type" value="Genomic_DNA"/>
</dbReference>
<feature type="region of interest" description="Disordered" evidence="5">
    <location>
        <begin position="191"/>
        <end position="212"/>
    </location>
</feature>
<evidence type="ECO:0000313" key="8">
    <source>
        <dbReference type="Proteomes" id="UP001163947"/>
    </source>
</evidence>
<dbReference type="GO" id="GO:0000976">
    <property type="term" value="F:transcription cis-regulatory region binding"/>
    <property type="evidence" value="ECO:0007669"/>
    <property type="project" value="TreeGrafter"/>
</dbReference>
<dbReference type="SUPFAM" id="SSF48498">
    <property type="entry name" value="Tetracyclin repressor-like, C-terminal domain"/>
    <property type="match status" value="1"/>
</dbReference>
<accession>A0AA46NXK1</accession>
<dbReference type="Proteomes" id="UP001163947">
    <property type="component" value="Chromosome"/>
</dbReference>
<dbReference type="PANTHER" id="PTHR30055:SF220">
    <property type="entry name" value="TETR-FAMILY REGULATORY PROTEIN"/>
    <property type="match status" value="1"/>
</dbReference>
<keyword evidence="2 4" id="KW-0238">DNA-binding</keyword>
<gene>
    <name evidence="7" type="ORF">OCS65_10205</name>
</gene>
<evidence type="ECO:0000256" key="5">
    <source>
        <dbReference type="SAM" id="MobiDB-lite"/>
    </source>
</evidence>
<dbReference type="Pfam" id="PF13305">
    <property type="entry name" value="TetR_C_33"/>
    <property type="match status" value="1"/>
</dbReference>
<dbReference type="PROSITE" id="PS50977">
    <property type="entry name" value="HTH_TETR_2"/>
    <property type="match status" value="1"/>
</dbReference>
<reference evidence="7" key="1">
    <citation type="submission" date="2022-09" db="EMBL/GenBank/DDBJ databases">
        <title>The genome sequence of Rhodococcus aetherivorans N1.</title>
        <authorList>
            <person name="Jiang W."/>
        </authorList>
    </citation>
    <scope>NUCLEOTIDE SEQUENCE</scope>
    <source>
        <strain evidence="7">N1</strain>
    </source>
</reference>
<protein>
    <submittedName>
        <fullName evidence="7">WHG domain-containing protein</fullName>
    </submittedName>
</protein>
<feature type="domain" description="HTH tetR-type" evidence="6">
    <location>
        <begin position="3"/>
        <end position="63"/>
    </location>
</feature>
<dbReference type="SUPFAM" id="SSF46689">
    <property type="entry name" value="Homeodomain-like"/>
    <property type="match status" value="1"/>
</dbReference>
<dbReference type="RefSeq" id="WP_084648604.1">
    <property type="nucleotide sequence ID" value="NZ_CP088969.1"/>
</dbReference>
<keyword evidence="3" id="KW-0804">Transcription</keyword>